<evidence type="ECO:0000256" key="1">
    <source>
        <dbReference type="ARBA" id="ARBA00022801"/>
    </source>
</evidence>
<dbReference type="EMBL" id="SOHK01000002">
    <property type="protein sequence ID" value="TFD69712.1"/>
    <property type="molecule type" value="Genomic_DNA"/>
</dbReference>
<dbReference type="InterPro" id="IPR029058">
    <property type="entry name" value="AB_hydrolase_fold"/>
</dbReference>
<organism evidence="3 4">
    <name type="scientific">Cryobacterium ruanii</name>
    <dbReference type="NCBI Taxonomy" id="1259197"/>
    <lineage>
        <taxon>Bacteria</taxon>
        <taxon>Bacillati</taxon>
        <taxon>Actinomycetota</taxon>
        <taxon>Actinomycetes</taxon>
        <taxon>Micrococcales</taxon>
        <taxon>Microbacteriaceae</taxon>
        <taxon>Cryobacterium</taxon>
    </lineage>
</organism>
<comment type="caution">
    <text evidence="3">The sequence shown here is derived from an EMBL/GenBank/DDBJ whole genome shotgun (WGS) entry which is preliminary data.</text>
</comment>
<dbReference type="PANTHER" id="PTHR43798:SF31">
    <property type="entry name" value="AB HYDROLASE SUPERFAMILY PROTEIN YCLE"/>
    <property type="match status" value="1"/>
</dbReference>
<gene>
    <name evidence="3" type="ORF">E3T47_00500</name>
</gene>
<dbReference type="GO" id="GO:0016787">
    <property type="term" value="F:hydrolase activity"/>
    <property type="evidence" value="ECO:0007669"/>
    <property type="project" value="UniProtKB-KW"/>
</dbReference>
<accession>A0A4V3ITX8</accession>
<dbReference type="Pfam" id="PF12697">
    <property type="entry name" value="Abhydrolase_6"/>
    <property type="match status" value="1"/>
</dbReference>
<dbReference type="OrthoDB" id="3779656at2"/>
<dbReference type="Gene3D" id="3.40.50.1820">
    <property type="entry name" value="alpha/beta hydrolase"/>
    <property type="match status" value="1"/>
</dbReference>
<dbReference type="AlphaFoldDB" id="A0A4V3ITX8"/>
<feature type="domain" description="AB hydrolase-1" evidence="2">
    <location>
        <begin position="136"/>
        <end position="360"/>
    </location>
</feature>
<evidence type="ECO:0000313" key="3">
    <source>
        <dbReference type="EMBL" id="TFD69712.1"/>
    </source>
</evidence>
<proteinExistence type="predicted"/>
<keyword evidence="1 3" id="KW-0378">Hydrolase</keyword>
<reference evidence="3 4" key="1">
    <citation type="submission" date="2019-03" db="EMBL/GenBank/DDBJ databases">
        <title>Genomics of glacier-inhabiting Cryobacterium strains.</title>
        <authorList>
            <person name="Liu Q."/>
            <person name="Xin Y.-H."/>
        </authorList>
    </citation>
    <scope>NUCLEOTIDE SEQUENCE [LARGE SCALE GENOMIC DNA]</scope>
    <source>
        <strain evidence="3 4">Sr36</strain>
    </source>
</reference>
<dbReference type="Proteomes" id="UP000298154">
    <property type="component" value="Unassembled WGS sequence"/>
</dbReference>
<keyword evidence="4" id="KW-1185">Reference proteome</keyword>
<evidence type="ECO:0000313" key="4">
    <source>
        <dbReference type="Proteomes" id="UP000298154"/>
    </source>
</evidence>
<dbReference type="PANTHER" id="PTHR43798">
    <property type="entry name" value="MONOACYLGLYCEROL LIPASE"/>
    <property type="match status" value="1"/>
</dbReference>
<sequence>MPFPHYGPTPRATCQCAAPCHFRLENNVSRSDSSVKRRLRSSRSGLAVIAVVALLLGTTSVLNAATSPTSAAAANQDGSSIKANDVTSLPVSFEVENVNRSKVACASDGATYTVRGHIVGPTKELRRKTVNGATLYLHGLSFGEFFWDFAQAQNYNFATSQAKAGQVSVVIDRLGYGSSDKPEGNSICVGSRADIAHQIVLDLRAGSYEVTPSGQTPEFSRVVLAGHSYGGQIAQVAAYSFGDIDGLVVIGYADRVQSQLLRDNSAYAATVCASGGLRVGGAGPAGYAPFGPPEGAAAALFNSAEPAVQSAALQLLTIDPCGDTASFASAVAVDLVNVPSIEVPVLIIAGGRDALFPVPAGPDQASLYTGAQSVDQVTLPTFGHAVTLEYAYAPSALRPLNDWLQKVLRR</sequence>
<dbReference type="GO" id="GO:0016020">
    <property type="term" value="C:membrane"/>
    <property type="evidence" value="ECO:0007669"/>
    <property type="project" value="TreeGrafter"/>
</dbReference>
<dbReference type="InterPro" id="IPR000073">
    <property type="entry name" value="AB_hydrolase_1"/>
</dbReference>
<name>A0A4V3ITX8_9MICO</name>
<dbReference type="SUPFAM" id="SSF53474">
    <property type="entry name" value="alpha/beta-Hydrolases"/>
    <property type="match status" value="1"/>
</dbReference>
<evidence type="ECO:0000259" key="2">
    <source>
        <dbReference type="Pfam" id="PF12697"/>
    </source>
</evidence>
<dbReference type="InterPro" id="IPR050266">
    <property type="entry name" value="AB_hydrolase_sf"/>
</dbReference>
<protein>
    <submittedName>
        <fullName evidence="3">Alpha/beta hydrolase</fullName>
    </submittedName>
</protein>